<feature type="region of interest" description="Disordered" evidence="6">
    <location>
        <begin position="117"/>
        <end position="139"/>
    </location>
</feature>
<evidence type="ECO:0000256" key="5">
    <source>
        <dbReference type="ARBA" id="ARBA00023136"/>
    </source>
</evidence>
<dbReference type="RefSeq" id="WP_345376021.1">
    <property type="nucleotide sequence ID" value="NZ_BAABLM010000004.1"/>
</dbReference>
<reference evidence="10" key="1">
    <citation type="journal article" date="2019" name="Int. J. Syst. Evol. Microbiol.">
        <title>The Global Catalogue of Microorganisms (GCM) 10K type strain sequencing project: providing services to taxonomists for standard genome sequencing and annotation.</title>
        <authorList>
            <consortium name="The Broad Institute Genomics Platform"/>
            <consortium name="The Broad Institute Genome Sequencing Center for Infectious Disease"/>
            <person name="Wu L."/>
            <person name="Ma J."/>
        </authorList>
    </citation>
    <scope>NUCLEOTIDE SEQUENCE [LARGE SCALE GENOMIC DNA]</scope>
    <source>
        <strain evidence="10">JCM 18956</strain>
    </source>
</reference>
<name>A0ABP8W1D4_9MICO</name>
<feature type="region of interest" description="Disordered" evidence="6">
    <location>
        <begin position="70"/>
        <end position="100"/>
    </location>
</feature>
<gene>
    <name evidence="9" type="ORF">GCM10025780_22990</name>
</gene>
<evidence type="ECO:0000256" key="3">
    <source>
        <dbReference type="ARBA" id="ARBA00022692"/>
    </source>
</evidence>
<evidence type="ECO:0000313" key="9">
    <source>
        <dbReference type="EMBL" id="GAA4677605.1"/>
    </source>
</evidence>
<evidence type="ECO:0000313" key="10">
    <source>
        <dbReference type="Proteomes" id="UP001501295"/>
    </source>
</evidence>
<evidence type="ECO:0000256" key="2">
    <source>
        <dbReference type="ARBA" id="ARBA00022475"/>
    </source>
</evidence>
<feature type="domain" description="Cardiolipin synthase N-terminal" evidence="8">
    <location>
        <begin position="14"/>
        <end position="59"/>
    </location>
</feature>
<evidence type="ECO:0000256" key="4">
    <source>
        <dbReference type="ARBA" id="ARBA00022989"/>
    </source>
</evidence>
<dbReference type="InterPro" id="IPR027379">
    <property type="entry name" value="CLS_N"/>
</dbReference>
<dbReference type="EMBL" id="BAABLM010000004">
    <property type="protein sequence ID" value="GAA4677605.1"/>
    <property type="molecule type" value="Genomic_DNA"/>
</dbReference>
<dbReference type="Proteomes" id="UP001501295">
    <property type="component" value="Unassembled WGS sequence"/>
</dbReference>
<feature type="compositionally biased region" description="Basic and acidic residues" evidence="6">
    <location>
        <begin position="117"/>
        <end position="131"/>
    </location>
</feature>
<sequence>MVKGLFVAIVAAVALFVYALVDCLSADRPRFRVLNKPFWVVVIIVLPVIGAVLWLTMGRRWGRAVERARYRGPDDDPAFLGRSAPSEASTPRDRREFDRRERELRRKALRETDERIRRLEQEFADRDRDDDSPGGPPAG</sequence>
<comment type="caution">
    <text evidence="9">The sequence shown here is derived from an EMBL/GenBank/DDBJ whole genome shotgun (WGS) entry which is preliminary data.</text>
</comment>
<dbReference type="Pfam" id="PF13396">
    <property type="entry name" value="PLDc_N"/>
    <property type="match status" value="1"/>
</dbReference>
<accession>A0ABP8W1D4</accession>
<proteinExistence type="predicted"/>
<organism evidence="9 10">
    <name type="scientific">Frondihabitans cladoniiphilus</name>
    <dbReference type="NCBI Taxonomy" id="715785"/>
    <lineage>
        <taxon>Bacteria</taxon>
        <taxon>Bacillati</taxon>
        <taxon>Actinomycetota</taxon>
        <taxon>Actinomycetes</taxon>
        <taxon>Micrococcales</taxon>
        <taxon>Microbacteriaceae</taxon>
        <taxon>Frondihabitans</taxon>
    </lineage>
</organism>
<feature type="compositionally biased region" description="Basic and acidic residues" evidence="6">
    <location>
        <begin position="90"/>
        <end position="100"/>
    </location>
</feature>
<evidence type="ECO:0000256" key="7">
    <source>
        <dbReference type="SAM" id="Phobius"/>
    </source>
</evidence>
<keyword evidence="10" id="KW-1185">Reference proteome</keyword>
<keyword evidence="3 7" id="KW-0812">Transmembrane</keyword>
<comment type="subcellular location">
    <subcellularLocation>
        <location evidence="1">Cell membrane</location>
        <topology evidence="1">Multi-pass membrane protein</topology>
    </subcellularLocation>
</comment>
<evidence type="ECO:0000259" key="8">
    <source>
        <dbReference type="Pfam" id="PF13396"/>
    </source>
</evidence>
<keyword evidence="5 7" id="KW-0472">Membrane</keyword>
<keyword evidence="2" id="KW-1003">Cell membrane</keyword>
<keyword evidence="4 7" id="KW-1133">Transmembrane helix</keyword>
<evidence type="ECO:0000256" key="1">
    <source>
        <dbReference type="ARBA" id="ARBA00004651"/>
    </source>
</evidence>
<protein>
    <recommendedName>
        <fullName evidence="8">Cardiolipin synthase N-terminal domain-containing protein</fullName>
    </recommendedName>
</protein>
<feature type="transmembrane region" description="Helical" evidence="7">
    <location>
        <begin position="38"/>
        <end position="57"/>
    </location>
</feature>
<evidence type="ECO:0000256" key="6">
    <source>
        <dbReference type="SAM" id="MobiDB-lite"/>
    </source>
</evidence>